<dbReference type="InParanoid" id="A0A2P6NES2"/>
<reference evidence="4 5" key="1">
    <citation type="journal article" date="2018" name="Genome Biol. Evol.">
        <title>Multiple Roots of Fruiting Body Formation in Amoebozoa.</title>
        <authorList>
            <person name="Hillmann F."/>
            <person name="Forbes G."/>
            <person name="Novohradska S."/>
            <person name="Ferling I."/>
            <person name="Riege K."/>
            <person name="Groth M."/>
            <person name="Westermann M."/>
            <person name="Marz M."/>
            <person name="Spaller T."/>
            <person name="Winckler T."/>
            <person name="Schaap P."/>
            <person name="Glockner G."/>
        </authorList>
    </citation>
    <scope>NUCLEOTIDE SEQUENCE [LARGE SCALE GENOMIC DNA]</scope>
    <source>
        <strain evidence="4 5">Jena</strain>
    </source>
</reference>
<dbReference type="InterPro" id="IPR006759">
    <property type="entry name" value="Glyco_transf_54"/>
</dbReference>
<dbReference type="OrthoDB" id="2016523at2759"/>
<feature type="signal peptide" evidence="3">
    <location>
        <begin position="1"/>
        <end position="24"/>
    </location>
</feature>
<dbReference type="GO" id="GO:0008375">
    <property type="term" value="F:acetylglucosaminyltransferase activity"/>
    <property type="evidence" value="ECO:0007669"/>
    <property type="project" value="TreeGrafter"/>
</dbReference>
<dbReference type="PANTHER" id="PTHR12062">
    <property type="entry name" value="N-ACETYLGLUCOSAMINYLTRANSFERASE VI"/>
    <property type="match status" value="1"/>
</dbReference>
<evidence type="ECO:0000313" key="4">
    <source>
        <dbReference type="EMBL" id="PRP82463.1"/>
    </source>
</evidence>
<protein>
    <recommendedName>
        <fullName evidence="6">Glycosyltransferase 2-like domain-containing protein</fullName>
    </recommendedName>
</protein>
<proteinExistence type="predicted"/>
<accession>A0A2P6NES2</accession>
<organism evidence="4 5">
    <name type="scientific">Planoprotostelium fungivorum</name>
    <dbReference type="NCBI Taxonomy" id="1890364"/>
    <lineage>
        <taxon>Eukaryota</taxon>
        <taxon>Amoebozoa</taxon>
        <taxon>Evosea</taxon>
        <taxon>Variosea</taxon>
        <taxon>Cavosteliida</taxon>
        <taxon>Cavosteliaceae</taxon>
        <taxon>Planoprotostelium</taxon>
    </lineage>
</organism>
<sequence length="462" mass="53045">MAPSRLMRVLAVVVFIFFLQTVWLTGTREQAPPPLEEVTVVNLPFATSLPPDAPREPITKGKRIVVGIPTMLRDGDIEYLSKTLQSLLHHMTEEDKSYHRIVIFNAETEERNIERLRAKMNATYGREISAGTVEVFDRLTPFSSIDHDRFPSRGPHSHASVHSWIRELYNSTNVCKLRPTLGHTLMRVKWRSHRCVDTAFLLDYAIRRGDLYLHLEDDTPASSEWLKAMLNTADEFLNTLPDEDDTPASSEWLKAMINTADEFLNTLPDGERQKYTGENVIAGAEIRNATMKDTFGLLMNVDTARELTKYIYRNFDELPLEMLIGTFMKNTKRGMYQHKPIITHVGVHSTKEKVIEWEKNPTPPRIRVDEPIPPDFTPISWQECEIMAQSAGTFLVFAFYGIVISIFLIVFFIFIWMNVFHDAPARAVDQHKSPRVAARAEHYNSSRDYHSMEDSEEGEDSE</sequence>
<dbReference type="Proteomes" id="UP000241769">
    <property type="component" value="Unassembled WGS sequence"/>
</dbReference>
<feature type="transmembrane region" description="Helical" evidence="2">
    <location>
        <begin position="394"/>
        <end position="416"/>
    </location>
</feature>
<evidence type="ECO:0000256" key="2">
    <source>
        <dbReference type="SAM" id="Phobius"/>
    </source>
</evidence>
<name>A0A2P6NES2_9EUKA</name>
<keyword evidence="5" id="KW-1185">Reference proteome</keyword>
<keyword evidence="2" id="KW-0812">Transmembrane</keyword>
<dbReference type="PANTHER" id="PTHR12062:SF33">
    <property type="entry name" value="ALPHA-1,6-MANNOSYL-GLYCOPROTEIN 4-BETA-N-ACETYLGLUCOSAMINYLTRANSFERASE-LIKE"/>
    <property type="match status" value="1"/>
</dbReference>
<dbReference type="GO" id="GO:0006487">
    <property type="term" value="P:protein N-linked glycosylation"/>
    <property type="evidence" value="ECO:0007669"/>
    <property type="project" value="TreeGrafter"/>
</dbReference>
<evidence type="ECO:0000256" key="1">
    <source>
        <dbReference type="SAM" id="MobiDB-lite"/>
    </source>
</evidence>
<feature type="chain" id="PRO_5015197142" description="Glycosyltransferase 2-like domain-containing protein" evidence="3">
    <location>
        <begin position="25"/>
        <end position="462"/>
    </location>
</feature>
<evidence type="ECO:0000313" key="5">
    <source>
        <dbReference type="Proteomes" id="UP000241769"/>
    </source>
</evidence>
<evidence type="ECO:0008006" key="6">
    <source>
        <dbReference type="Google" id="ProtNLM"/>
    </source>
</evidence>
<feature type="compositionally biased region" description="Basic and acidic residues" evidence="1">
    <location>
        <begin position="438"/>
        <end position="453"/>
    </location>
</feature>
<dbReference type="EMBL" id="MDYQ01000102">
    <property type="protein sequence ID" value="PRP82463.1"/>
    <property type="molecule type" value="Genomic_DNA"/>
</dbReference>
<comment type="caution">
    <text evidence="4">The sequence shown here is derived from an EMBL/GenBank/DDBJ whole genome shotgun (WGS) entry which is preliminary data.</text>
</comment>
<feature type="region of interest" description="Disordered" evidence="1">
    <location>
        <begin position="438"/>
        <end position="462"/>
    </location>
</feature>
<evidence type="ECO:0000256" key="3">
    <source>
        <dbReference type="SAM" id="SignalP"/>
    </source>
</evidence>
<keyword evidence="2" id="KW-0472">Membrane</keyword>
<keyword evidence="3" id="KW-0732">Signal</keyword>
<dbReference type="AlphaFoldDB" id="A0A2P6NES2"/>
<keyword evidence="2" id="KW-1133">Transmembrane helix</keyword>
<gene>
    <name evidence="4" type="ORF">PROFUN_09710</name>
</gene>